<accession>C6W2A6</accession>
<dbReference type="AlphaFoldDB" id="C6W2A6"/>
<dbReference type="InterPro" id="IPR051057">
    <property type="entry name" value="PI-PLC_domain"/>
</dbReference>
<sequence length="315" mass="35400">MVTQQYSEAIERGFGEEKIDTAAWMGRLADSTKLNGIVMPGSHDAGMSQTDHCGAGGDLNPGLSQTQGLNILDQLKAGSRYFDIRVDYDHRELVTYHRTGDSGCNGQPLAAVLNQSIDFIKAYPSETFILKFSHIRTNRGAEREIKDRIDQFLSDMRFKPYFYTQKQYDLNLAETTLGECRGKFILVFDYPEYISARSGRFRYHDGSSYAGPNITVYDSYSKTTSLDKMKSDQLAKLDTYGGLGKDYLFLLSWTLTPDAGTFFGGSVKKLAEEANPELEKVLAECMSLPDKPRPNIVYIDYLEAGIARHIIQCNF</sequence>
<dbReference type="InterPro" id="IPR017946">
    <property type="entry name" value="PLC-like_Pdiesterase_TIM-brl"/>
</dbReference>
<protein>
    <submittedName>
        <fullName evidence="1">Phosphatidylinositol-specific phospholipase C, X region</fullName>
    </submittedName>
</protein>
<dbReference type="KEGG" id="dfe:Dfer_0819"/>
<gene>
    <name evidence="1" type="ordered locus">Dfer_0819</name>
</gene>
<dbReference type="CDD" id="cd08621">
    <property type="entry name" value="PI-PLCXDc_like_2"/>
    <property type="match status" value="1"/>
</dbReference>
<dbReference type="PANTHER" id="PTHR13593:SF143">
    <property type="entry name" value="PHOSPHATIDYLINOSITOL-SPECIFIC PHOSPHOLIPASE C X DOMAIN-CONTAINING PROTEIN"/>
    <property type="match status" value="1"/>
</dbReference>
<organism evidence="1 2">
    <name type="scientific">Dyadobacter fermentans (strain ATCC 700827 / DSM 18053 / CIP 107007 / KCTC 52180 / NS114)</name>
    <dbReference type="NCBI Taxonomy" id="471854"/>
    <lineage>
        <taxon>Bacteria</taxon>
        <taxon>Pseudomonadati</taxon>
        <taxon>Bacteroidota</taxon>
        <taxon>Cytophagia</taxon>
        <taxon>Cytophagales</taxon>
        <taxon>Spirosomataceae</taxon>
        <taxon>Dyadobacter</taxon>
    </lineage>
</organism>
<dbReference type="RefSeq" id="WP_015810336.1">
    <property type="nucleotide sequence ID" value="NC_013037.1"/>
</dbReference>
<dbReference type="PANTHER" id="PTHR13593">
    <property type="match status" value="1"/>
</dbReference>
<dbReference type="STRING" id="471854.Dfer_0819"/>
<dbReference type="GO" id="GO:0006629">
    <property type="term" value="P:lipid metabolic process"/>
    <property type="evidence" value="ECO:0007669"/>
    <property type="project" value="InterPro"/>
</dbReference>
<evidence type="ECO:0000313" key="2">
    <source>
        <dbReference type="Proteomes" id="UP000002011"/>
    </source>
</evidence>
<keyword evidence="2" id="KW-1185">Reference proteome</keyword>
<dbReference type="HOGENOM" id="CLU_808069_0_0_10"/>
<name>C6W2A6_DYAFD</name>
<dbReference type="OrthoDB" id="2079904at2"/>
<dbReference type="SUPFAM" id="SSF51695">
    <property type="entry name" value="PLC-like phosphodiesterases"/>
    <property type="match status" value="1"/>
</dbReference>
<dbReference type="Proteomes" id="UP000002011">
    <property type="component" value="Chromosome"/>
</dbReference>
<dbReference type="EMBL" id="CP001619">
    <property type="protein sequence ID" value="ACT92079.1"/>
    <property type="molecule type" value="Genomic_DNA"/>
</dbReference>
<proteinExistence type="predicted"/>
<dbReference type="eggNOG" id="COG0823">
    <property type="taxonomic scope" value="Bacteria"/>
</dbReference>
<dbReference type="GO" id="GO:0008081">
    <property type="term" value="F:phosphoric diester hydrolase activity"/>
    <property type="evidence" value="ECO:0007669"/>
    <property type="project" value="InterPro"/>
</dbReference>
<dbReference type="Gene3D" id="3.20.20.190">
    <property type="entry name" value="Phosphatidylinositol (PI) phosphodiesterase"/>
    <property type="match status" value="1"/>
</dbReference>
<reference evidence="1 2" key="1">
    <citation type="journal article" date="2009" name="Stand. Genomic Sci.">
        <title>Complete genome sequence of Dyadobacter fermentans type strain (NS114).</title>
        <authorList>
            <person name="Lang E."/>
            <person name="Lapidus A."/>
            <person name="Chertkov O."/>
            <person name="Brettin T."/>
            <person name="Detter J.C."/>
            <person name="Han C."/>
            <person name="Copeland A."/>
            <person name="Glavina Del Rio T."/>
            <person name="Nolan M."/>
            <person name="Chen F."/>
            <person name="Lucas S."/>
            <person name="Tice H."/>
            <person name="Cheng J.F."/>
            <person name="Land M."/>
            <person name="Hauser L."/>
            <person name="Chang Y.J."/>
            <person name="Jeffries C.D."/>
            <person name="Kopitz M."/>
            <person name="Bruce D."/>
            <person name="Goodwin L."/>
            <person name="Pitluck S."/>
            <person name="Ovchinnikova G."/>
            <person name="Pati A."/>
            <person name="Ivanova N."/>
            <person name="Mavrommatis K."/>
            <person name="Chen A."/>
            <person name="Palaniappan K."/>
            <person name="Chain P."/>
            <person name="Bristow J."/>
            <person name="Eisen J.A."/>
            <person name="Markowitz V."/>
            <person name="Hugenholtz P."/>
            <person name="Goker M."/>
            <person name="Rohde M."/>
            <person name="Kyrpides N.C."/>
            <person name="Klenk H.P."/>
        </authorList>
    </citation>
    <scope>NUCLEOTIDE SEQUENCE [LARGE SCALE GENOMIC DNA]</scope>
    <source>
        <strain evidence="2">ATCC 700827 / DSM 18053 / CIP 107007 / KCTC 52180 / NS114</strain>
    </source>
</reference>
<evidence type="ECO:0000313" key="1">
    <source>
        <dbReference type="EMBL" id="ACT92079.1"/>
    </source>
</evidence>